<evidence type="ECO:0000256" key="13">
    <source>
        <dbReference type="ARBA" id="ARBA00023136"/>
    </source>
</evidence>
<accession>A0AAN9Q5B1</accession>
<evidence type="ECO:0000256" key="12">
    <source>
        <dbReference type="ARBA" id="ARBA00022989"/>
    </source>
</evidence>
<evidence type="ECO:0000256" key="6">
    <source>
        <dbReference type="ARBA" id="ARBA00022692"/>
    </source>
</evidence>
<dbReference type="SMART" id="SM00108">
    <property type="entry name" value="B_lectin"/>
    <property type="match status" value="1"/>
</dbReference>
<keyword evidence="3" id="KW-0245">EGF-like domain</keyword>
<feature type="domain" description="Apple" evidence="24">
    <location>
        <begin position="342"/>
        <end position="423"/>
    </location>
</feature>
<evidence type="ECO:0000256" key="15">
    <source>
        <dbReference type="ARBA" id="ARBA00023170"/>
    </source>
</evidence>
<keyword evidence="12 21" id="KW-1133">Transmembrane helix</keyword>
<dbReference type="PANTHER" id="PTHR47976">
    <property type="entry name" value="G-TYPE LECTIN S-RECEPTOR-LIKE SERINE/THREONINE-PROTEIN KINASE SD2-5"/>
    <property type="match status" value="1"/>
</dbReference>
<evidence type="ECO:0000256" key="14">
    <source>
        <dbReference type="ARBA" id="ARBA00023157"/>
    </source>
</evidence>
<comment type="caution">
    <text evidence="25">The sequence shown here is derived from an EMBL/GenBank/DDBJ whole genome shotgun (WGS) entry which is preliminary data.</text>
</comment>
<evidence type="ECO:0000256" key="4">
    <source>
        <dbReference type="ARBA" id="ARBA00022553"/>
    </source>
</evidence>
<dbReference type="Pfam" id="PF00069">
    <property type="entry name" value="Pkinase"/>
    <property type="match status" value="1"/>
</dbReference>
<feature type="transmembrane region" description="Helical" evidence="21">
    <location>
        <begin position="72"/>
        <end position="94"/>
    </location>
</feature>
<keyword evidence="14" id="KW-1015">Disulfide bond</keyword>
<dbReference type="InterPro" id="IPR011009">
    <property type="entry name" value="Kinase-like_dom_sf"/>
</dbReference>
<gene>
    <name evidence="25" type="ORF">VNO77_29409</name>
</gene>
<evidence type="ECO:0000256" key="20">
    <source>
        <dbReference type="PROSITE-ProRule" id="PRU10141"/>
    </source>
</evidence>
<dbReference type="GO" id="GO:0016020">
    <property type="term" value="C:membrane"/>
    <property type="evidence" value="ECO:0007669"/>
    <property type="project" value="UniProtKB-SubCell"/>
</dbReference>
<dbReference type="CDD" id="cd00028">
    <property type="entry name" value="B_lectin"/>
    <property type="match status" value="1"/>
</dbReference>
<dbReference type="InterPro" id="IPR036426">
    <property type="entry name" value="Bulb-type_lectin_dom_sf"/>
</dbReference>
<evidence type="ECO:0000256" key="3">
    <source>
        <dbReference type="ARBA" id="ARBA00022536"/>
    </source>
</evidence>
<dbReference type="CDD" id="cd14066">
    <property type="entry name" value="STKc_IRAK"/>
    <property type="match status" value="1"/>
</dbReference>
<feature type="binding site" evidence="20">
    <location>
        <position position="533"/>
    </location>
    <ligand>
        <name>ATP</name>
        <dbReference type="ChEBI" id="CHEBI:30616"/>
    </ligand>
</feature>
<feature type="domain" description="Protein kinase" evidence="22">
    <location>
        <begin position="504"/>
        <end position="777"/>
    </location>
</feature>
<keyword evidence="7" id="KW-0732">Signal</keyword>
<keyword evidence="2 19" id="KW-0723">Serine/threonine-protein kinase</keyword>
<dbReference type="PROSITE" id="PS50948">
    <property type="entry name" value="PAN"/>
    <property type="match status" value="1"/>
</dbReference>
<dbReference type="Gene3D" id="1.10.510.10">
    <property type="entry name" value="Transferase(Phosphotransferase) domain 1"/>
    <property type="match status" value="1"/>
</dbReference>
<evidence type="ECO:0000313" key="25">
    <source>
        <dbReference type="EMBL" id="KAK7325250.1"/>
    </source>
</evidence>
<dbReference type="InterPro" id="IPR017441">
    <property type="entry name" value="Protein_kinase_ATP_BS"/>
</dbReference>
<dbReference type="FunFam" id="3.30.200.20:FF:000178">
    <property type="entry name" value="serine/threonine-protein kinase PBS1-like"/>
    <property type="match status" value="1"/>
</dbReference>
<dbReference type="PROSITE" id="PS50011">
    <property type="entry name" value="PROTEIN_KINASE_DOM"/>
    <property type="match status" value="1"/>
</dbReference>
<keyword evidence="11 19" id="KW-0067">ATP-binding</keyword>
<keyword evidence="10 19" id="KW-0418">Kinase</keyword>
<feature type="domain" description="Bulb-type lectin" evidence="23">
    <location>
        <begin position="51"/>
        <end position="167"/>
    </location>
</feature>
<evidence type="ECO:0000256" key="11">
    <source>
        <dbReference type="ARBA" id="ARBA00022840"/>
    </source>
</evidence>
<dbReference type="PROSITE" id="PS00107">
    <property type="entry name" value="PROTEIN_KINASE_ATP"/>
    <property type="match status" value="1"/>
</dbReference>
<dbReference type="PIRSF" id="PIRSF000641">
    <property type="entry name" value="SRK"/>
    <property type="match status" value="1"/>
</dbReference>
<dbReference type="Gene3D" id="3.30.200.20">
    <property type="entry name" value="Phosphorylase Kinase, domain 1"/>
    <property type="match status" value="1"/>
</dbReference>
<evidence type="ECO:0000259" key="23">
    <source>
        <dbReference type="PROSITE" id="PS50927"/>
    </source>
</evidence>
<comment type="catalytic activity">
    <reaction evidence="18 19">
        <text>L-seryl-[protein] + ATP = O-phospho-L-seryl-[protein] + ADP + H(+)</text>
        <dbReference type="Rhea" id="RHEA:17989"/>
        <dbReference type="Rhea" id="RHEA-COMP:9863"/>
        <dbReference type="Rhea" id="RHEA-COMP:11604"/>
        <dbReference type="ChEBI" id="CHEBI:15378"/>
        <dbReference type="ChEBI" id="CHEBI:29999"/>
        <dbReference type="ChEBI" id="CHEBI:30616"/>
        <dbReference type="ChEBI" id="CHEBI:83421"/>
        <dbReference type="ChEBI" id="CHEBI:456216"/>
        <dbReference type="EC" id="2.7.11.1"/>
    </reaction>
</comment>
<dbReference type="InterPro" id="IPR003609">
    <property type="entry name" value="Pan_app"/>
</dbReference>
<evidence type="ECO:0000256" key="2">
    <source>
        <dbReference type="ARBA" id="ARBA00022527"/>
    </source>
</evidence>
<dbReference type="InterPro" id="IPR008271">
    <property type="entry name" value="Ser/Thr_kinase_AS"/>
</dbReference>
<evidence type="ECO:0000256" key="17">
    <source>
        <dbReference type="ARBA" id="ARBA00047899"/>
    </source>
</evidence>
<evidence type="ECO:0000256" key="9">
    <source>
        <dbReference type="ARBA" id="ARBA00022741"/>
    </source>
</evidence>
<evidence type="ECO:0000256" key="21">
    <source>
        <dbReference type="SAM" id="Phobius"/>
    </source>
</evidence>
<dbReference type="CDD" id="cd01098">
    <property type="entry name" value="PAN_AP_plant"/>
    <property type="match status" value="1"/>
</dbReference>
<keyword evidence="8" id="KW-0430">Lectin</keyword>
<evidence type="ECO:0000256" key="8">
    <source>
        <dbReference type="ARBA" id="ARBA00022734"/>
    </source>
</evidence>
<keyword evidence="15" id="KW-0675">Receptor</keyword>
<dbReference type="AlphaFoldDB" id="A0AAN9Q5B1"/>
<evidence type="ECO:0000256" key="19">
    <source>
        <dbReference type="PIRNR" id="PIRNR000641"/>
    </source>
</evidence>
<comment type="catalytic activity">
    <reaction evidence="17 19">
        <text>L-threonyl-[protein] + ATP = O-phospho-L-threonyl-[protein] + ADP + H(+)</text>
        <dbReference type="Rhea" id="RHEA:46608"/>
        <dbReference type="Rhea" id="RHEA-COMP:11060"/>
        <dbReference type="Rhea" id="RHEA-COMP:11605"/>
        <dbReference type="ChEBI" id="CHEBI:15378"/>
        <dbReference type="ChEBI" id="CHEBI:30013"/>
        <dbReference type="ChEBI" id="CHEBI:30616"/>
        <dbReference type="ChEBI" id="CHEBI:61977"/>
        <dbReference type="ChEBI" id="CHEBI:456216"/>
        <dbReference type="EC" id="2.7.11.1"/>
    </reaction>
</comment>
<keyword evidence="26" id="KW-1185">Reference proteome</keyword>
<dbReference type="SUPFAM" id="SSF56112">
    <property type="entry name" value="Protein kinase-like (PK-like)"/>
    <property type="match status" value="1"/>
</dbReference>
<comment type="subcellular location">
    <subcellularLocation>
        <location evidence="1">Membrane</location>
        <topology evidence="1">Single-pass type I membrane protein</topology>
    </subcellularLocation>
</comment>
<dbReference type="EC" id="2.7.11.1" evidence="19"/>
<evidence type="ECO:0000259" key="22">
    <source>
        <dbReference type="PROSITE" id="PS50011"/>
    </source>
</evidence>
<dbReference type="Pfam" id="PF01453">
    <property type="entry name" value="B_lectin"/>
    <property type="match status" value="1"/>
</dbReference>
<keyword evidence="9 19" id="KW-0547">Nucleotide-binding</keyword>
<dbReference type="FunFam" id="1.10.510.10:FF:000248">
    <property type="entry name" value="S-receptor-like kinase 5"/>
    <property type="match status" value="1"/>
</dbReference>
<dbReference type="SUPFAM" id="SSF51110">
    <property type="entry name" value="alpha-D-mannose-specific plant lectins"/>
    <property type="match status" value="1"/>
</dbReference>
<evidence type="ECO:0000256" key="16">
    <source>
        <dbReference type="ARBA" id="ARBA00023180"/>
    </source>
</evidence>
<keyword evidence="13 21" id="KW-0472">Membrane</keyword>
<keyword evidence="16" id="KW-0325">Glycoprotein</keyword>
<evidence type="ECO:0000256" key="5">
    <source>
        <dbReference type="ARBA" id="ARBA00022679"/>
    </source>
</evidence>
<dbReference type="InterPro" id="IPR051343">
    <property type="entry name" value="G-type_lectin_kinases/EP1-like"/>
</dbReference>
<evidence type="ECO:0000259" key="24">
    <source>
        <dbReference type="PROSITE" id="PS50948"/>
    </source>
</evidence>
<evidence type="ECO:0000256" key="1">
    <source>
        <dbReference type="ARBA" id="ARBA00004479"/>
    </source>
</evidence>
<dbReference type="InterPro" id="IPR001480">
    <property type="entry name" value="Bulb-type_lectin_dom"/>
</dbReference>
<dbReference type="Proteomes" id="UP001367508">
    <property type="component" value="Unassembled WGS sequence"/>
</dbReference>
<dbReference type="GO" id="GO:0005524">
    <property type="term" value="F:ATP binding"/>
    <property type="evidence" value="ECO:0007669"/>
    <property type="project" value="UniProtKB-UniRule"/>
</dbReference>
<dbReference type="PROSITE" id="PS00108">
    <property type="entry name" value="PROTEIN_KINASE_ST"/>
    <property type="match status" value="1"/>
</dbReference>
<dbReference type="GO" id="GO:0030246">
    <property type="term" value="F:carbohydrate binding"/>
    <property type="evidence" value="ECO:0007669"/>
    <property type="project" value="UniProtKB-KW"/>
</dbReference>
<organism evidence="25 26">
    <name type="scientific">Canavalia gladiata</name>
    <name type="common">Sword bean</name>
    <name type="synonym">Dolichos gladiatus</name>
    <dbReference type="NCBI Taxonomy" id="3824"/>
    <lineage>
        <taxon>Eukaryota</taxon>
        <taxon>Viridiplantae</taxon>
        <taxon>Streptophyta</taxon>
        <taxon>Embryophyta</taxon>
        <taxon>Tracheophyta</taxon>
        <taxon>Spermatophyta</taxon>
        <taxon>Magnoliopsida</taxon>
        <taxon>eudicotyledons</taxon>
        <taxon>Gunneridae</taxon>
        <taxon>Pentapetalae</taxon>
        <taxon>rosids</taxon>
        <taxon>fabids</taxon>
        <taxon>Fabales</taxon>
        <taxon>Fabaceae</taxon>
        <taxon>Papilionoideae</taxon>
        <taxon>50 kb inversion clade</taxon>
        <taxon>NPAAA clade</taxon>
        <taxon>indigoferoid/millettioid clade</taxon>
        <taxon>Phaseoleae</taxon>
        <taxon>Canavalia</taxon>
    </lineage>
</organism>
<keyword evidence="4" id="KW-0597">Phosphoprotein</keyword>
<protein>
    <recommendedName>
        <fullName evidence="19">Receptor-like serine/threonine-protein kinase</fullName>
        <ecNumber evidence="19">2.7.11.1</ecNumber>
    </recommendedName>
</protein>
<evidence type="ECO:0000256" key="7">
    <source>
        <dbReference type="ARBA" id="ARBA00022729"/>
    </source>
</evidence>
<evidence type="ECO:0000313" key="26">
    <source>
        <dbReference type="Proteomes" id="UP001367508"/>
    </source>
</evidence>
<feature type="domain" description="Bulb-type lectin" evidence="23">
    <location>
        <begin position="170"/>
        <end position="296"/>
    </location>
</feature>
<dbReference type="EMBL" id="JAYMYQ010000006">
    <property type="protein sequence ID" value="KAK7325250.1"/>
    <property type="molecule type" value="Genomic_DNA"/>
</dbReference>
<dbReference type="Gene3D" id="2.90.10.10">
    <property type="entry name" value="Bulb-type lectin domain"/>
    <property type="match status" value="1"/>
</dbReference>
<keyword evidence="5 19" id="KW-0808">Transferase</keyword>
<comment type="similarity">
    <text evidence="19">Belongs to the protein kinase superfamily. Ser/Thr protein kinase family.</text>
</comment>
<sequence length="827" mass="92517">MMPTSLRLPNGNYEMMGLLRFRFGALFLYMLLLFTACDCNEQHIGQIYPGFSASRLDWNDHDGLFLLSNNSAFGFGFFTTLDVSLFVLVVIHLSSYKVVWTANRGLLVKISDKFVFEHSGNAYLEGRNGVVWATNTTGERVRGMKLLDTGNLVLLGENGTFIWQSFSHPTDTLLPAQHFVEGMTLKSFPNRMNLFHYLSYVGGDLVLYAGFQTPQVYWSLSGEQARRSPKNATGMVHSASLVSNSWNFYDKNGVLIWSTNFSDRSDPKSFWAAILDPDGSISFYDLNKGRSTNPETVRVPQDPCGIPEPCDPYYVCFFENWCECPALLKSRFNCKPPNISTCSRSSTELVYVGEKLDYFALKHVAPVSKSHLNDCKEACLGNCSCLVLFFENSTGRCFHFDQVGSFQRSKGSTGGYVSYMKVSLGDDGNGNKNGRNDMLLIVVIVVLTVMVIVGLIIGFLCYNRKKKKNLAKHRQDTIEEDDFLDTLSGMPSRFTFGALCRATKDFSTKIGEGGFGSVYLGVLEDGTQLAVKKLEGVGQGEKEFKAEVSIIGSIHHVHLVKLKGFCAEGPHRLLVYEYMARGSLDKWIFKNTENSFLLNWDTRYNIAIGTAKGLAYLHEECEARIIHCDIKPQNVLLDENFTAKVSDFGLAKLMSREQSHVFTTLRGTRGYLAPEWITNYAISEKSDVFSYGMVLLEIIGGRKNYDQWEGSEKAHFPSYVFRMMEEGKLKEVLDQKIDINEMDERVVTALRVALWCIQDDVSLRPSMTKVAQMLEGLCPVTDPPSLSQSGTYSSFMKMSSSGEATSSGQASFFSNVPLSCVQLSGPR</sequence>
<dbReference type="GO" id="GO:0004674">
    <property type="term" value="F:protein serine/threonine kinase activity"/>
    <property type="evidence" value="ECO:0007669"/>
    <property type="project" value="UniProtKB-KW"/>
</dbReference>
<reference evidence="25 26" key="1">
    <citation type="submission" date="2024-01" db="EMBL/GenBank/DDBJ databases">
        <title>The genomes of 5 underutilized Papilionoideae crops provide insights into root nodulation and disease resistanc.</title>
        <authorList>
            <person name="Jiang F."/>
        </authorList>
    </citation>
    <scope>NUCLEOTIDE SEQUENCE [LARGE SCALE GENOMIC DNA]</scope>
    <source>
        <strain evidence="25">LVBAO_FW01</strain>
        <tissue evidence="25">Leaves</tissue>
    </source>
</reference>
<dbReference type="InterPro" id="IPR024171">
    <property type="entry name" value="SRK-like_kinase"/>
</dbReference>
<evidence type="ECO:0000256" key="18">
    <source>
        <dbReference type="ARBA" id="ARBA00048679"/>
    </source>
</evidence>
<feature type="transmembrane region" description="Helical" evidence="21">
    <location>
        <begin position="438"/>
        <end position="462"/>
    </location>
</feature>
<proteinExistence type="inferred from homology"/>
<dbReference type="PANTHER" id="PTHR47976:SF115">
    <property type="entry name" value="RECEPTOR-LIKE SERINE_THREONINE-PROTEIN KINASE"/>
    <property type="match status" value="1"/>
</dbReference>
<dbReference type="PROSITE" id="PS50927">
    <property type="entry name" value="BULB_LECTIN"/>
    <property type="match status" value="2"/>
</dbReference>
<evidence type="ECO:0000256" key="10">
    <source>
        <dbReference type="ARBA" id="ARBA00022777"/>
    </source>
</evidence>
<keyword evidence="6 21" id="KW-0812">Transmembrane</keyword>
<name>A0AAN9Q5B1_CANGL</name>
<dbReference type="SMART" id="SM00220">
    <property type="entry name" value="S_TKc"/>
    <property type="match status" value="1"/>
</dbReference>
<dbReference type="InterPro" id="IPR000719">
    <property type="entry name" value="Prot_kinase_dom"/>
</dbReference>